<protein>
    <submittedName>
        <fullName evidence="4">1,2-diacylglycerol-3-alpha-glucose alpha-1,2-galactosyltransferase</fullName>
        <ecNumber evidence="4">2.4.1.-</ecNumber>
    </submittedName>
</protein>
<keyword evidence="5" id="KW-1185">Reference proteome</keyword>
<dbReference type="PANTHER" id="PTHR46401:SF2">
    <property type="entry name" value="GLYCOSYLTRANSFERASE WBBK-RELATED"/>
    <property type="match status" value="1"/>
</dbReference>
<evidence type="ECO:0000259" key="2">
    <source>
        <dbReference type="Pfam" id="PF00534"/>
    </source>
</evidence>
<dbReference type="Pfam" id="PF00534">
    <property type="entry name" value="Glycos_transf_1"/>
    <property type="match status" value="1"/>
</dbReference>
<dbReference type="EMBL" id="JACHHK010000005">
    <property type="protein sequence ID" value="MBB5183430.1"/>
    <property type="molecule type" value="Genomic_DNA"/>
</dbReference>
<evidence type="ECO:0000313" key="5">
    <source>
        <dbReference type="Proteomes" id="UP000539953"/>
    </source>
</evidence>
<evidence type="ECO:0000259" key="3">
    <source>
        <dbReference type="Pfam" id="PF13439"/>
    </source>
</evidence>
<dbReference type="CDD" id="cd03801">
    <property type="entry name" value="GT4_PimA-like"/>
    <property type="match status" value="1"/>
</dbReference>
<name>A0A7W8FX80_9FIRM</name>
<evidence type="ECO:0000256" key="1">
    <source>
        <dbReference type="ARBA" id="ARBA00022679"/>
    </source>
</evidence>
<dbReference type="GO" id="GO:0016757">
    <property type="term" value="F:glycosyltransferase activity"/>
    <property type="evidence" value="ECO:0007669"/>
    <property type="project" value="UniProtKB-KW"/>
</dbReference>
<dbReference type="AlphaFoldDB" id="A0A7W8FX80"/>
<gene>
    <name evidence="4" type="ORF">HNQ47_001452</name>
</gene>
<dbReference type="SUPFAM" id="SSF53756">
    <property type="entry name" value="UDP-Glycosyltransferase/glycogen phosphorylase"/>
    <property type="match status" value="1"/>
</dbReference>
<dbReference type="InterPro" id="IPR001296">
    <property type="entry name" value="Glyco_trans_1"/>
</dbReference>
<dbReference type="EC" id="2.4.1.-" evidence="4"/>
<reference evidence="4 5" key="1">
    <citation type="submission" date="2020-08" db="EMBL/GenBank/DDBJ databases">
        <title>Genomic Encyclopedia of Type Strains, Phase IV (KMG-IV): sequencing the most valuable type-strain genomes for metagenomic binning, comparative biology and taxonomic classification.</title>
        <authorList>
            <person name="Goeker M."/>
        </authorList>
    </citation>
    <scope>NUCLEOTIDE SEQUENCE [LARGE SCALE GENOMIC DNA]</scope>
    <source>
        <strain evidence="4 5">DSM 25799</strain>
    </source>
</reference>
<keyword evidence="1 4" id="KW-0808">Transferase</keyword>
<organism evidence="4 5">
    <name type="scientific">Catenisphaera adipataccumulans</name>
    <dbReference type="NCBI Taxonomy" id="700500"/>
    <lineage>
        <taxon>Bacteria</taxon>
        <taxon>Bacillati</taxon>
        <taxon>Bacillota</taxon>
        <taxon>Erysipelotrichia</taxon>
        <taxon>Erysipelotrichales</taxon>
        <taxon>Erysipelotrichaceae</taxon>
        <taxon>Catenisphaera</taxon>
    </lineage>
</organism>
<sequence length="362" mass="42400">MKDKKLRIIMYSSADKVAGQGVGSAYEEQVRLIKEGASDLFDVEINNWTKKPDIQHFHTVDPTFYAKMQDKKACNIAYCHFLPDTLEGSINIPNYAMKVFSSYVVSFYKSADRLVVVNPSFIDDLVDFGIPRERIYYIPNYVSKDEFYKKSRQARKQLREHFGFKENDFIVFDAGQVQTRKGVLDFVEVAEQLPDIQFVWAGGFSFGKITDGYEELKRVQENPPKNVHFLGIVPREQMNDLYNIADVLFMPSYNELFPMTILEAVNLHVPLVLRDLDLYKDILFDHYLKGDNNTEFKEKIESLYKDKELYAQYQNESKAISDFYSKEHVLSMWREFYLSAYKEKQDALLAKKKNKKKKKKNK</sequence>
<feature type="domain" description="Glycosyl transferase family 1" evidence="2">
    <location>
        <begin position="155"/>
        <end position="318"/>
    </location>
</feature>
<dbReference type="Pfam" id="PF13439">
    <property type="entry name" value="Glyco_transf_4"/>
    <property type="match status" value="1"/>
</dbReference>
<feature type="domain" description="Glycosyltransferase subfamily 4-like N-terminal" evidence="3">
    <location>
        <begin position="50"/>
        <end position="143"/>
    </location>
</feature>
<accession>A0A7W8FX80</accession>
<proteinExistence type="predicted"/>
<dbReference type="RefSeq" id="WP_246346113.1">
    <property type="nucleotide sequence ID" value="NZ_JACHHK010000005.1"/>
</dbReference>
<dbReference type="Gene3D" id="3.40.50.2000">
    <property type="entry name" value="Glycogen Phosphorylase B"/>
    <property type="match status" value="2"/>
</dbReference>
<keyword evidence="4" id="KW-0328">Glycosyltransferase</keyword>
<evidence type="ECO:0000313" key="4">
    <source>
        <dbReference type="EMBL" id="MBB5183430.1"/>
    </source>
</evidence>
<dbReference type="InterPro" id="IPR028098">
    <property type="entry name" value="Glyco_trans_4-like_N"/>
</dbReference>
<comment type="caution">
    <text evidence="4">The sequence shown here is derived from an EMBL/GenBank/DDBJ whole genome shotgun (WGS) entry which is preliminary data.</text>
</comment>
<dbReference type="PANTHER" id="PTHR46401">
    <property type="entry name" value="GLYCOSYLTRANSFERASE WBBK-RELATED"/>
    <property type="match status" value="1"/>
</dbReference>
<dbReference type="Proteomes" id="UP000539953">
    <property type="component" value="Unassembled WGS sequence"/>
</dbReference>